<evidence type="ECO:0000313" key="11">
    <source>
        <dbReference type="EMBL" id="BDG09588.1"/>
    </source>
</evidence>
<dbReference type="PRINTS" id="PR00509">
    <property type="entry name" value="PGMPMM"/>
</dbReference>
<feature type="domain" description="Alpha-D-phosphohexomutase alpha/beta/alpha" evidence="9">
    <location>
        <begin position="158"/>
        <end position="256"/>
    </location>
</feature>
<sequence>MSNAVSPTIFREYDIRGIVDRDLTEEAVELVGKALGSQLAIGRPDDEPRAVAVGRDCRLSGPRFFDRMVAGLTSTGCDVVDLGVVPTPLTYFAAATLPVQGLCMITGSHNPPEYNGLKVGIGKSTLHGGEIQALRQRIEAGRFVRGRGRVTSHDIVAPYRAYVRENLQPGPKKLKVVVDAGNGTGGVVAVPLFEALGFEVVPLFLEMDGRFPNHHPDPTVEANLAHLKAKVLEVKADLGIAYDGDADRVGAVDEQGNVLWGDQLMILFARALLEEEPGAGIVGEVKCSMNLYDDIARRGGRPIMWRAGHSLIKAKMKEEGALLAGEMSGHIFFGHRWFGFDDGIYSSGRLLELVSRADRPLSQLLADVPKTFFSPEIRVDCPEEKKFEVVKRAQAWFSERYETVTVDGVRVTFPDGWGLVRASNTQPLLVLRFEATSRARLEEIQALVEAKVEELKREVGA</sequence>
<protein>
    <submittedName>
        <fullName evidence="11">Phosphomannomutase</fullName>
    </submittedName>
</protein>
<dbReference type="SUPFAM" id="SSF55957">
    <property type="entry name" value="Phosphoglucomutase, C-terminal domain"/>
    <property type="match status" value="1"/>
</dbReference>
<dbReference type="Gene3D" id="3.40.120.10">
    <property type="entry name" value="Alpha-D-Glucose-1,6-Bisphosphate, subunit A, domain 3"/>
    <property type="match status" value="3"/>
</dbReference>
<evidence type="ECO:0000256" key="2">
    <source>
        <dbReference type="ARBA" id="ARBA00010231"/>
    </source>
</evidence>
<evidence type="ECO:0000256" key="4">
    <source>
        <dbReference type="ARBA" id="ARBA00022723"/>
    </source>
</evidence>
<organism evidence="11 12">
    <name type="scientific">Anaeromyxobacter paludicola</name>
    <dbReference type="NCBI Taxonomy" id="2918171"/>
    <lineage>
        <taxon>Bacteria</taxon>
        <taxon>Pseudomonadati</taxon>
        <taxon>Myxococcota</taxon>
        <taxon>Myxococcia</taxon>
        <taxon>Myxococcales</taxon>
        <taxon>Cystobacterineae</taxon>
        <taxon>Anaeromyxobacteraceae</taxon>
        <taxon>Anaeromyxobacter</taxon>
    </lineage>
</organism>
<dbReference type="InterPro" id="IPR036900">
    <property type="entry name" value="A-D-PHexomutase_C_sf"/>
</dbReference>
<gene>
    <name evidence="11" type="ORF">AMPC_27010</name>
</gene>
<dbReference type="InterPro" id="IPR016055">
    <property type="entry name" value="A-D-PHexomutase_a/b/a-I/II/III"/>
</dbReference>
<dbReference type="Pfam" id="PF02880">
    <property type="entry name" value="PGM_PMM_III"/>
    <property type="match status" value="1"/>
</dbReference>
<dbReference type="InterPro" id="IPR005845">
    <property type="entry name" value="A-D-PHexomutase_a/b/a-II"/>
</dbReference>
<dbReference type="RefSeq" id="WP_248341864.1">
    <property type="nucleotide sequence ID" value="NZ_AP025592.1"/>
</dbReference>
<evidence type="ECO:0000256" key="1">
    <source>
        <dbReference type="ARBA" id="ARBA00001946"/>
    </source>
</evidence>
<accession>A0ABM7XCI4</accession>
<dbReference type="InterPro" id="IPR005841">
    <property type="entry name" value="Alpha-D-phosphohexomutase_SF"/>
</dbReference>
<evidence type="ECO:0000259" key="9">
    <source>
        <dbReference type="Pfam" id="PF02879"/>
    </source>
</evidence>
<feature type="domain" description="Alpha-D-phosphohexomutase alpha/beta/alpha" evidence="8">
    <location>
        <begin position="9"/>
        <end position="140"/>
    </location>
</feature>
<keyword evidence="12" id="KW-1185">Reference proteome</keyword>
<reference evidence="12" key="1">
    <citation type="journal article" date="2022" name="Int. J. Syst. Evol. Microbiol.">
        <title>Anaeromyxobacter oryzae sp. nov., Anaeromyxobacter diazotrophicus sp. nov. and Anaeromyxobacter paludicola sp. nov., isolated from paddy soils.</title>
        <authorList>
            <person name="Itoh H."/>
            <person name="Xu Z."/>
            <person name="Mise K."/>
            <person name="Masuda Y."/>
            <person name="Ushijima N."/>
            <person name="Hayakawa C."/>
            <person name="Shiratori Y."/>
            <person name="Senoo K."/>
        </authorList>
    </citation>
    <scope>NUCLEOTIDE SEQUENCE [LARGE SCALE GENOMIC DNA]</scope>
    <source>
        <strain evidence="12">Red630</strain>
    </source>
</reference>
<dbReference type="InterPro" id="IPR005844">
    <property type="entry name" value="A-D-PHexomutase_a/b/a-I"/>
</dbReference>
<keyword evidence="6" id="KW-0413">Isomerase</keyword>
<evidence type="ECO:0000256" key="5">
    <source>
        <dbReference type="ARBA" id="ARBA00022842"/>
    </source>
</evidence>
<dbReference type="PANTHER" id="PTHR43771:SF2">
    <property type="entry name" value="PHOSPHOMANNOMUTASE_PHOSPHOGLUCOMUTASE"/>
    <property type="match status" value="1"/>
</dbReference>
<dbReference type="CDD" id="cd03089">
    <property type="entry name" value="PMM_PGM"/>
    <property type="match status" value="1"/>
</dbReference>
<dbReference type="Pfam" id="PF00408">
    <property type="entry name" value="PGM_PMM_IV"/>
    <property type="match status" value="1"/>
</dbReference>
<dbReference type="Pfam" id="PF02878">
    <property type="entry name" value="PGM_PMM_I"/>
    <property type="match status" value="1"/>
</dbReference>
<dbReference type="Gene3D" id="3.30.310.50">
    <property type="entry name" value="Alpha-D-phosphohexomutase, C-terminal domain"/>
    <property type="match status" value="1"/>
</dbReference>
<dbReference type="Proteomes" id="UP001162734">
    <property type="component" value="Chromosome"/>
</dbReference>
<keyword evidence="5" id="KW-0460">Magnesium</keyword>
<keyword evidence="3" id="KW-0597">Phosphoprotein</keyword>
<dbReference type="InterPro" id="IPR005846">
    <property type="entry name" value="A-D-PHexomutase_a/b/a-III"/>
</dbReference>
<comment type="similarity">
    <text evidence="2">Belongs to the phosphohexose mutase family.</text>
</comment>
<dbReference type="EMBL" id="AP025592">
    <property type="protein sequence ID" value="BDG09588.1"/>
    <property type="molecule type" value="Genomic_DNA"/>
</dbReference>
<feature type="domain" description="Alpha-D-phosphohexomutase alpha/beta/alpha" evidence="10">
    <location>
        <begin position="260"/>
        <end position="371"/>
    </location>
</feature>
<evidence type="ECO:0000313" key="12">
    <source>
        <dbReference type="Proteomes" id="UP001162734"/>
    </source>
</evidence>
<keyword evidence="4" id="KW-0479">Metal-binding</keyword>
<evidence type="ECO:0000259" key="10">
    <source>
        <dbReference type="Pfam" id="PF02880"/>
    </source>
</evidence>
<dbReference type="SUPFAM" id="SSF53738">
    <property type="entry name" value="Phosphoglucomutase, first 3 domains"/>
    <property type="match status" value="3"/>
</dbReference>
<evidence type="ECO:0000256" key="6">
    <source>
        <dbReference type="ARBA" id="ARBA00023235"/>
    </source>
</evidence>
<comment type="cofactor">
    <cofactor evidence="1">
        <name>Mg(2+)</name>
        <dbReference type="ChEBI" id="CHEBI:18420"/>
    </cofactor>
</comment>
<evidence type="ECO:0000259" key="7">
    <source>
        <dbReference type="Pfam" id="PF00408"/>
    </source>
</evidence>
<proteinExistence type="inferred from homology"/>
<name>A0ABM7XCI4_9BACT</name>
<dbReference type="PANTHER" id="PTHR43771">
    <property type="entry name" value="PHOSPHOMANNOMUTASE"/>
    <property type="match status" value="1"/>
</dbReference>
<dbReference type="Pfam" id="PF02879">
    <property type="entry name" value="PGM_PMM_II"/>
    <property type="match status" value="1"/>
</dbReference>
<evidence type="ECO:0000256" key="3">
    <source>
        <dbReference type="ARBA" id="ARBA00022553"/>
    </source>
</evidence>
<feature type="domain" description="Alpha-D-phosphohexomutase C-terminal" evidence="7">
    <location>
        <begin position="376"/>
        <end position="448"/>
    </location>
</feature>
<evidence type="ECO:0000259" key="8">
    <source>
        <dbReference type="Pfam" id="PF02878"/>
    </source>
</evidence>
<dbReference type="InterPro" id="IPR005843">
    <property type="entry name" value="A-D-PHexomutase_C"/>
</dbReference>